<feature type="compositionally biased region" description="Low complexity" evidence="2">
    <location>
        <begin position="176"/>
        <end position="185"/>
    </location>
</feature>
<dbReference type="Proteomes" id="UP001152320">
    <property type="component" value="Chromosome 3"/>
</dbReference>
<accession>A0A9Q1CIF9</accession>
<feature type="compositionally biased region" description="Basic and acidic residues" evidence="2">
    <location>
        <begin position="139"/>
        <end position="150"/>
    </location>
</feature>
<organism evidence="4 5">
    <name type="scientific">Holothuria leucospilota</name>
    <name type="common">Black long sea cucumber</name>
    <name type="synonym">Mertensiothuria leucospilota</name>
    <dbReference type="NCBI Taxonomy" id="206669"/>
    <lineage>
        <taxon>Eukaryota</taxon>
        <taxon>Metazoa</taxon>
        <taxon>Echinodermata</taxon>
        <taxon>Eleutherozoa</taxon>
        <taxon>Echinozoa</taxon>
        <taxon>Holothuroidea</taxon>
        <taxon>Aspidochirotacea</taxon>
        <taxon>Aspidochirotida</taxon>
        <taxon>Holothuriidae</taxon>
        <taxon>Holothuria</taxon>
    </lineage>
</organism>
<evidence type="ECO:0000313" key="5">
    <source>
        <dbReference type="Proteomes" id="UP001152320"/>
    </source>
</evidence>
<feature type="compositionally biased region" description="Low complexity" evidence="2">
    <location>
        <begin position="223"/>
        <end position="241"/>
    </location>
</feature>
<feature type="compositionally biased region" description="Basic and acidic residues" evidence="2">
    <location>
        <begin position="247"/>
        <end position="257"/>
    </location>
</feature>
<proteinExistence type="predicted"/>
<dbReference type="InterPro" id="IPR050441">
    <property type="entry name" value="RBM"/>
</dbReference>
<dbReference type="EMBL" id="JAIZAY010000003">
    <property type="protein sequence ID" value="KAJ8045260.1"/>
    <property type="molecule type" value="Genomic_DNA"/>
</dbReference>
<feature type="domain" description="RRM" evidence="3">
    <location>
        <begin position="9"/>
        <end position="82"/>
    </location>
</feature>
<dbReference type="Gene3D" id="3.30.70.330">
    <property type="match status" value="1"/>
</dbReference>
<feature type="compositionally biased region" description="Basic and acidic residues" evidence="2">
    <location>
        <begin position="157"/>
        <end position="167"/>
    </location>
</feature>
<dbReference type="PROSITE" id="PS50102">
    <property type="entry name" value="RRM"/>
    <property type="match status" value="1"/>
</dbReference>
<evidence type="ECO:0000259" key="3">
    <source>
        <dbReference type="PROSITE" id="PS50102"/>
    </source>
</evidence>
<dbReference type="SMART" id="SM00360">
    <property type="entry name" value="RRM"/>
    <property type="match status" value="1"/>
</dbReference>
<evidence type="ECO:0000256" key="2">
    <source>
        <dbReference type="SAM" id="MobiDB-lite"/>
    </source>
</evidence>
<evidence type="ECO:0000256" key="1">
    <source>
        <dbReference type="PROSITE-ProRule" id="PRU00176"/>
    </source>
</evidence>
<feature type="compositionally biased region" description="Low complexity" evidence="2">
    <location>
        <begin position="110"/>
        <end position="122"/>
    </location>
</feature>
<evidence type="ECO:0000313" key="4">
    <source>
        <dbReference type="EMBL" id="KAJ8045260.1"/>
    </source>
</evidence>
<sequence>MKDSDYLEGRLYVGSLNPNTTRDDLERVFSKYGKIIDLWLARNPPGFAFVEFSNQHDADDCLRALDGSTLMGRQIKVELSRAIPGARGRGRDRSGRGGGRGRGGRRDYASSDSYGDSAYRSRSPMRRSNRSPAQYSPPRGRDYARRDYGRDTLPPIRSRDYGSRDTRAPYSPPPSSYGSSRYDSGGYDRGGYDRLSSSYDRGSPYDRPSTYDRVGAYDRSPLGASSYSSYERSSGYDRGSGYSRGGAYERRDYDRAPRRSPPPRR</sequence>
<feature type="region of interest" description="Disordered" evidence="2">
    <location>
        <begin position="81"/>
        <end position="265"/>
    </location>
</feature>
<dbReference type="InterPro" id="IPR035979">
    <property type="entry name" value="RBD_domain_sf"/>
</dbReference>
<keyword evidence="5" id="KW-1185">Reference proteome</keyword>
<protein>
    <submittedName>
        <fullName evidence="4">Serine/arginine-rich splicing factor 7</fullName>
    </submittedName>
</protein>
<comment type="caution">
    <text evidence="4">The sequence shown here is derived from an EMBL/GenBank/DDBJ whole genome shotgun (WGS) entry which is preliminary data.</text>
</comment>
<dbReference type="PANTHER" id="PTHR48034">
    <property type="entry name" value="TRANSFORMER-2 SEX-DETERMINING PROTEIN-RELATED"/>
    <property type="match status" value="1"/>
</dbReference>
<name>A0A9Q1CIF9_HOLLE</name>
<keyword evidence="1" id="KW-0694">RNA-binding</keyword>
<gene>
    <name evidence="4" type="ORF">HOLleu_08233</name>
</gene>
<dbReference type="SUPFAM" id="SSF54928">
    <property type="entry name" value="RNA-binding domain, RBD"/>
    <property type="match status" value="1"/>
</dbReference>
<dbReference type="GO" id="GO:0003723">
    <property type="term" value="F:RNA binding"/>
    <property type="evidence" value="ECO:0007669"/>
    <property type="project" value="UniProtKB-UniRule"/>
</dbReference>
<dbReference type="InterPro" id="IPR012677">
    <property type="entry name" value="Nucleotide-bd_a/b_plait_sf"/>
</dbReference>
<dbReference type="Pfam" id="PF00076">
    <property type="entry name" value="RRM_1"/>
    <property type="match status" value="1"/>
</dbReference>
<dbReference type="OrthoDB" id="5970at2759"/>
<dbReference type="InterPro" id="IPR000504">
    <property type="entry name" value="RRM_dom"/>
</dbReference>
<reference evidence="4" key="1">
    <citation type="submission" date="2021-10" db="EMBL/GenBank/DDBJ databases">
        <title>Tropical sea cucumber genome reveals ecological adaptation and Cuvierian tubules defense mechanism.</title>
        <authorList>
            <person name="Chen T."/>
        </authorList>
    </citation>
    <scope>NUCLEOTIDE SEQUENCE</scope>
    <source>
        <strain evidence="4">Nanhai2018</strain>
        <tissue evidence="4">Muscle</tissue>
    </source>
</reference>
<dbReference type="AlphaFoldDB" id="A0A9Q1CIF9"/>